<evidence type="ECO:0000313" key="2">
    <source>
        <dbReference type="EMBL" id="WOJ92978.1"/>
    </source>
</evidence>
<organism evidence="2 3">
    <name type="scientific">Congregibacter variabilis</name>
    <dbReference type="NCBI Taxonomy" id="3081200"/>
    <lineage>
        <taxon>Bacteria</taxon>
        <taxon>Pseudomonadati</taxon>
        <taxon>Pseudomonadota</taxon>
        <taxon>Gammaproteobacteria</taxon>
        <taxon>Cellvibrionales</taxon>
        <taxon>Halieaceae</taxon>
        <taxon>Congregibacter</taxon>
    </lineage>
</organism>
<name>A0ABZ0I2G9_9GAMM</name>
<sequence length="388" mass="42609">MLRTALLCFIVGLLIVIAGLAVVDSSQSKGGKASGESWSYQDMRVVKGLPRQAGKATAIQFDAAGQAIVEVSARQALMEDLPLLHLDFKERSDVLAMIVSWRSAATGERLQYRRIGVSPGRSFWLNMASEQSWTGAASTLAVIFLGPPGGSVVLESMEILPAVFPYSMYPTLADWATFVPWQHSSINSHIGASSIATTTLPVLAIAVILLAAVLVYLVAALVLKERLRFQWSVVGVIFLLSWIVLDFFWQGRLLRQAELTRETFAGKSPAEKRQAGGDRELYNLITAVHDAVDASDASDAARVLVSSASDYNGMRGAYYLYPKNVFWQRHAKILPDPKYLHSGDYVLLLQPSSVIYDTQNSYLRYGAMSRLKVKLLLSSDLGSLYQVI</sequence>
<accession>A0ABZ0I2G9</accession>
<dbReference type="EMBL" id="CP136864">
    <property type="protein sequence ID" value="WOJ92978.1"/>
    <property type="molecule type" value="Genomic_DNA"/>
</dbReference>
<protein>
    <submittedName>
        <fullName evidence="2">Uncharacterized protein</fullName>
    </submittedName>
</protein>
<evidence type="ECO:0000256" key="1">
    <source>
        <dbReference type="SAM" id="Phobius"/>
    </source>
</evidence>
<proteinExistence type="predicted"/>
<dbReference type="RefSeq" id="WP_407347637.1">
    <property type="nucleotide sequence ID" value="NZ_CP136864.1"/>
</dbReference>
<feature type="transmembrane region" description="Helical" evidence="1">
    <location>
        <begin position="229"/>
        <end position="249"/>
    </location>
</feature>
<keyword evidence="3" id="KW-1185">Reference proteome</keyword>
<keyword evidence="1" id="KW-0812">Transmembrane</keyword>
<dbReference type="Proteomes" id="UP001626537">
    <property type="component" value="Chromosome"/>
</dbReference>
<evidence type="ECO:0000313" key="3">
    <source>
        <dbReference type="Proteomes" id="UP001626537"/>
    </source>
</evidence>
<feature type="transmembrane region" description="Helical" evidence="1">
    <location>
        <begin position="200"/>
        <end position="222"/>
    </location>
</feature>
<keyword evidence="1" id="KW-0472">Membrane</keyword>
<reference evidence="2 3" key="1">
    <citation type="submission" date="2023-10" db="EMBL/GenBank/DDBJ databases">
        <title>Two novel species belonging to the OM43/NOR5 clade.</title>
        <authorList>
            <person name="Park M."/>
        </authorList>
    </citation>
    <scope>NUCLEOTIDE SEQUENCE [LARGE SCALE GENOMIC DNA]</scope>
    <source>
        <strain evidence="2 3">IMCC43200</strain>
    </source>
</reference>
<keyword evidence="1" id="KW-1133">Transmembrane helix</keyword>
<gene>
    <name evidence="2" type="ORF">R0135_14475</name>
</gene>